<accession>A0A419WKH5</accession>
<dbReference type="EMBL" id="RAPQ01000013">
    <property type="protein sequence ID" value="RKD96015.1"/>
    <property type="molecule type" value="Genomic_DNA"/>
</dbReference>
<dbReference type="AlphaFoldDB" id="A0A419WKH5"/>
<reference evidence="1 2" key="1">
    <citation type="submission" date="2018-09" db="EMBL/GenBank/DDBJ databases">
        <title>Genomic Encyclopedia of Archaeal and Bacterial Type Strains, Phase II (KMG-II): from individual species to whole genera.</title>
        <authorList>
            <person name="Goeker M."/>
        </authorList>
    </citation>
    <scope>NUCLEOTIDE SEQUENCE [LARGE SCALE GENOMIC DNA]</scope>
    <source>
        <strain evidence="1 2">DSM 21950</strain>
    </source>
</reference>
<gene>
    <name evidence="1" type="ORF">BXY64_4003</name>
</gene>
<organism evidence="1 2">
    <name type="scientific">Marinifilum flexuosum</name>
    <dbReference type="NCBI Taxonomy" id="1117708"/>
    <lineage>
        <taxon>Bacteria</taxon>
        <taxon>Pseudomonadati</taxon>
        <taxon>Bacteroidota</taxon>
        <taxon>Bacteroidia</taxon>
        <taxon>Marinilabiliales</taxon>
        <taxon>Marinifilaceae</taxon>
    </lineage>
</organism>
<name>A0A419WKH5_9BACT</name>
<protein>
    <submittedName>
        <fullName evidence="1">Uncharacterized protein</fullName>
    </submittedName>
</protein>
<comment type="caution">
    <text evidence="1">The sequence shown here is derived from an EMBL/GenBank/DDBJ whole genome shotgun (WGS) entry which is preliminary data.</text>
</comment>
<evidence type="ECO:0000313" key="1">
    <source>
        <dbReference type="EMBL" id="RKD96015.1"/>
    </source>
</evidence>
<dbReference type="Proteomes" id="UP000284531">
    <property type="component" value="Unassembled WGS sequence"/>
</dbReference>
<proteinExistence type="predicted"/>
<sequence length="29" mass="3366">MQTSAKKEKVRVACLQMAQENLYVSIKHM</sequence>
<evidence type="ECO:0000313" key="2">
    <source>
        <dbReference type="Proteomes" id="UP000284531"/>
    </source>
</evidence>
<keyword evidence="2" id="KW-1185">Reference proteome</keyword>